<comment type="caution">
    <text evidence="1">The sequence shown here is derived from an EMBL/GenBank/DDBJ whole genome shotgun (WGS) entry which is preliminary data.</text>
</comment>
<name>A0ABY0IFT6_9BACT</name>
<protein>
    <submittedName>
        <fullName evidence="1">Uncharacterized protein</fullName>
    </submittedName>
</protein>
<evidence type="ECO:0000313" key="2">
    <source>
        <dbReference type="Proteomes" id="UP000443582"/>
    </source>
</evidence>
<organism evidence="1 2">
    <name type="scientific">Halobacteriovorax vibrionivorans</name>
    <dbReference type="NCBI Taxonomy" id="2152716"/>
    <lineage>
        <taxon>Bacteria</taxon>
        <taxon>Pseudomonadati</taxon>
        <taxon>Bdellovibrionota</taxon>
        <taxon>Bacteriovoracia</taxon>
        <taxon>Bacteriovoracales</taxon>
        <taxon>Halobacteriovoraceae</taxon>
        <taxon>Halobacteriovorax</taxon>
    </lineage>
</organism>
<keyword evidence="2" id="KW-1185">Reference proteome</keyword>
<proteinExistence type="predicted"/>
<dbReference type="EMBL" id="QDKL01000003">
    <property type="protein sequence ID" value="RZF20656.1"/>
    <property type="molecule type" value="Genomic_DNA"/>
</dbReference>
<dbReference type="Proteomes" id="UP000443582">
    <property type="component" value="Unassembled WGS sequence"/>
</dbReference>
<gene>
    <name evidence="1" type="ORF">DAY19_11770</name>
</gene>
<dbReference type="RefSeq" id="WP_133296959.1">
    <property type="nucleotide sequence ID" value="NZ_QDKL01000003.1"/>
</dbReference>
<evidence type="ECO:0000313" key="1">
    <source>
        <dbReference type="EMBL" id="RZF20656.1"/>
    </source>
</evidence>
<accession>A0ABY0IFT6</accession>
<reference evidence="2" key="1">
    <citation type="journal article" date="2019" name="Int. J. Syst. Evol. Microbiol.">
        <title>Halobacteriovorax valvorus sp. nov., a novel prokaryotic predator isolated from coastal seawater of China.</title>
        <authorList>
            <person name="Chen M.-X."/>
        </authorList>
    </citation>
    <scope>NUCLEOTIDE SEQUENCE [LARGE SCALE GENOMIC DNA]</scope>
    <source>
        <strain evidence="2">BL9</strain>
    </source>
</reference>
<sequence length="209" mass="24091">MPTQKYTSEGQSDYFATRTCLKKYFVETDDSNYSLSYIKQELIEKCDNNRFCLRGLAAIRDASVIYSENAHINHKTAHISPYTIFNDYPKGQCRVDTLRAGLFNEKRPSCWFKDFQSDRYEYDEEYIYEEAQAVADITEVTMTSFGCHVRTAYPNAWMGSYFNPLSESELMMKGVNVVGACPYKKGQVISGSMTLFRGSLYLNLRNTDK</sequence>